<dbReference type="CDD" id="cd01189">
    <property type="entry name" value="INT_ICEBs1_C_like"/>
    <property type="match status" value="1"/>
</dbReference>
<keyword evidence="1" id="KW-0229">DNA integration</keyword>
<evidence type="ECO:0000256" key="4">
    <source>
        <dbReference type="PROSITE-ProRule" id="PRU01248"/>
    </source>
</evidence>
<dbReference type="RefSeq" id="WP_210057017.1">
    <property type="nucleotide sequence ID" value="NZ_BAAAMH010000010.1"/>
</dbReference>
<dbReference type="EMBL" id="JAGIOB010000001">
    <property type="protein sequence ID" value="MBP2417925.1"/>
    <property type="molecule type" value="Genomic_DNA"/>
</dbReference>
<dbReference type="SUPFAM" id="SSF56349">
    <property type="entry name" value="DNA breaking-rejoining enzymes"/>
    <property type="match status" value="1"/>
</dbReference>
<dbReference type="Pfam" id="PF00589">
    <property type="entry name" value="Phage_integrase"/>
    <property type="match status" value="1"/>
</dbReference>
<evidence type="ECO:0000259" key="6">
    <source>
        <dbReference type="PROSITE" id="PS51900"/>
    </source>
</evidence>
<keyword evidence="3" id="KW-0233">DNA recombination</keyword>
<dbReference type="PANTHER" id="PTHR30349">
    <property type="entry name" value="PHAGE INTEGRASE-RELATED"/>
    <property type="match status" value="1"/>
</dbReference>
<dbReference type="InterPro" id="IPR002104">
    <property type="entry name" value="Integrase_catalytic"/>
</dbReference>
<evidence type="ECO:0000313" key="8">
    <source>
        <dbReference type="Proteomes" id="UP000758168"/>
    </source>
</evidence>
<dbReference type="Gene3D" id="1.10.443.10">
    <property type="entry name" value="Intergrase catalytic core"/>
    <property type="match status" value="1"/>
</dbReference>
<evidence type="ECO:0000313" key="7">
    <source>
        <dbReference type="EMBL" id="MBP2417925.1"/>
    </source>
</evidence>
<organism evidence="7 8">
    <name type="scientific">Microlunatus capsulatus</name>
    <dbReference type="NCBI Taxonomy" id="99117"/>
    <lineage>
        <taxon>Bacteria</taxon>
        <taxon>Bacillati</taxon>
        <taxon>Actinomycetota</taxon>
        <taxon>Actinomycetes</taxon>
        <taxon>Propionibacteriales</taxon>
        <taxon>Propionibacteriaceae</taxon>
        <taxon>Microlunatus</taxon>
    </lineage>
</organism>
<proteinExistence type="predicted"/>
<dbReference type="Proteomes" id="UP000758168">
    <property type="component" value="Unassembled WGS sequence"/>
</dbReference>
<evidence type="ECO:0000259" key="5">
    <source>
        <dbReference type="PROSITE" id="PS51898"/>
    </source>
</evidence>
<dbReference type="InterPro" id="IPR004107">
    <property type="entry name" value="Integrase_SAM-like_N"/>
</dbReference>
<accession>A0ABS4ZA52</accession>
<sequence>MSRRSNGEGSVYRRADGRWTGAHYVLRPDGGRVRRAVYARTQREAVAKLAQLVAKTAAGVPLAVEAWTVESYASHWMGHVVAPRLRPATISSYRATLRLHIVPGLGRYPLRRLTPTHVRALLAAKQEAGLSVRSVQIIHSTLRAMLAEAMRDELVERNVAALVRAPRAEQVEVQPWTPEEAGIFLRSAREDRLYALFAVGVGLGMRRGELLGLQWADVDLDRRVVHVRHNAQRVYGYGMVFGPPKSANSRRDIPLPAVTVRVLEEHRKRQESERAAMEPYWQDTGLVFTTTIGTVIEPRNLARVLDALIAEAGVRRIRLHDMRHTCASLLLAQGVPARVVMEVLGHSQLGITMNLYSHVMPSALREAADAIDRALGGQE</sequence>
<gene>
    <name evidence="7" type="ORF">JOF54_002847</name>
</gene>
<protein>
    <submittedName>
        <fullName evidence="7">Integrase</fullName>
    </submittedName>
</protein>
<dbReference type="InterPro" id="IPR050090">
    <property type="entry name" value="Tyrosine_recombinase_XerCD"/>
</dbReference>
<dbReference type="InterPro" id="IPR010998">
    <property type="entry name" value="Integrase_recombinase_N"/>
</dbReference>
<evidence type="ECO:0000256" key="1">
    <source>
        <dbReference type="ARBA" id="ARBA00022908"/>
    </source>
</evidence>
<reference evidence="7 8" key="1">
    <citation type="submission" date="2021-03" db="EMBL/GenBank/DDBJ databases">
        <title>Sequencing the genomes of 1000 actinobacteria strains.</title>
        <authorList>
            <person name="Klenk H.-P."/>
        </authorList>
    </citation>
    <scope>NUCLEOTIDE SEQUENCE [LARGE SCALE GENOMIC DNA]</scope>
    <source>
        <strain evidence="7 8">DSM 12936</strain>
    </source>
</reference>
<evidence type="ECO:0000256" key="3">
    <source>
        <dbReference type="ARBA" id="ARBA00023172"/>
    </source>
</evidence>
<dbReference type="InterPro" id="IPR011010">
    <property type="entry name" value="DNA_brk_join_enz"/>
</dbReference>
<keyword evidence="8" id="KW-1185">Reference proteome</keyword>
<dbReference type="InterPro" id="IPR013762">
    <property type="entry name" value="Integrase-like_cat_sf"/>
</dbReference>
<name>A0ABS4ZA52_9ACTN</name>
<dbReference type="Gene3D" id="1.10.150.130">
    <property type="match status" value="1"/>
</dbReference>
<dbReference type="Pfam" id="PF14659">
    <property type="entry name" value="Phage_int_SAM_3"/>
    <property type="match status" value="1"/>
</dbReference>
<keyword evidence="2 4" id="KW-0238">DNA-binding</keyword>
<evidence type="ECO:0000256" key="2">
    <source>
        <dbReference type="ARBA" id="ARBA00023125"/>
    </source>
</evidence>
<dbReference type="PROSITE" id="PS51898">
    <property type="entry name" value="TYR_RECOMBINASE"/>
    <property type="match status" value="1"/>
</dbReference>
<feature type="domain" description="Core-binding (CB)" evidence="6">
    <location>
        <begin position="67"/>
        <end position="150"/>
    </location>
</feature>
<dbReference type="PROSITE" id="PS51900">
    <property type="entry name" value="CB"/>
    <property type="match status" value="1"/>
</dbReference>
<dbReference type="InterPro" id="IPR044068">
    <property type="entry name" value="CB"/>
</dbReference>
<dbReference type="PANTHER" id="PTHR30349:SF91">
    <property type="entry name" value="INTA PROTEIN"/>
    <property type="match status" value="1"/>
</dbReference>
<feature type="domain" description="Tyr recombinase" evidence="5">
    <location>
        <begin position="171"/>
        <end position="369"/>
    </location>
</feature>
<comment type="caution">
    <text evidence="7">The sequence shown here is derived from an EMBL/GenBank/DDBJ whole genome shotgun (WGS) entry which is preliminary data.</text>
</comment>